<dbReference type="InterPro" id="IPR016135">
    <property type="entry name" value="UBQ-conjugating_enzyme/RWD"/>
</dbReference>
<organism evidence="10 11">
    <name type="scientific">Scheffersomyces spartinae</name>
    <dbReference type="NCBI Taxonomy" id="45513"/>
    <lineage>
        <taxon>Eukaryota</taxon>
        <taxon>Fungi</taxon>
        <taxon>Dikarya</taxon>
        <taxon>Ascomycota</taxon>
        <taxon>Saccharomycotina</taxon>
        <taxon>Pichiomycetes</taxon>
        <taxon>Debaryomycetaceae</taxon>
        <taxon>Scheffersomyces</taxon>
    </lineage>
</organism>
<evidence type="ECO:0000256" key="4">
    <source>
        <dbReference type="ARBA" id="ARBA00022786"/>
    </source>
</evidence>
<evidence type="ECO:0000259" key="9">
    <source>
        <dbReference type="PROSITE" id="PS50127"/>
    </source>
</evidence>
<dbReference type="Pfam" id="PF00179">
    <property type="entry name" value="UQ_con"/>
    <property type="match status" value="1"/>
</dbReference>
<dbReference type="GO" id="GO:0005524">
    <property type="term" value="F:ATP binding"/>
    <property type="evidence" value="ECO:0007669"/>
    <property type="project" value="UniProtKB-KW"/>
</dbReference>
<dbReference type="RefSeq" id="XP_043047556.1">
    <property type="nucleotide sequence ID" value="XM_043193369.1"/>
</dbReference>
<comment type="caution">
    <text evidence="10">The sequence shown here is derived from an EMBL/GenBank/DDBJ whole genome shotgun (WGS) entry which is preliminary data.</text>
</comment>
<name>A0A9P7V6V6_9ASCO</name>
<reference evidence="10" key="1">
    <citation type="submission" date="2021-03" db="EMBL/GenBank/DDBJ databases">
        <authorList>
            <person name="Palmer J.M."/>
        </authorList>
    </citation>
    <scope>NUCLEOTIDE SEQUENCE</scope>
    <source>
        <strain evidence="10">ARV_011</strain>
    </source>
</reference>
<dbReference type="Gene3D" id="1.10.8.10">
    <property type="entry name" value="DNA helicase RuvA subunit, C-terminal domain"/>
    <property type="match status" value="1"/>
</dbReference>
<evidence type="ECO:0000256" key="6">
    <source>
        <dbReference type="ARBA" id="ARBA00072431"/>
    </source>
</evidence>
<protein>
    <recommendedName>
        <fullName evidence="6">Ubiquitin-conjugating enzyme E2 1</fullName>
        <ecNumber evidence="1">2.3.2.23</ecNumber>
    </recommendedName>
    <alternativeName>
        <fullName evidence="7">E2 ubiquitin-conjugating enzyme 1</fullName>
    </alternativeName>
</protein>
<dbReference type="OrthoDB" id="9993688at2759"/>
<keyword evidence="4" id="KW-0833">Ubl conjugation pathway</keyword>
<dbReference type="InterPro" id="IPR015368">
    <property type="entry name" value="UBA_C_fun"/>
</dbReference>
<dbReference type="Gene3D" id="3.10.110.10">
    <property type="entry name" value="Ubiquitin Conjugating Enzyme"/>
    <property type="match status" value="1"/>
</dbReference>
<dbReference type="Pfam" id="PF09288">
    <property type="entry name" value="UBA_3"/>
    <property type="match status" value="1"/>
</dbReference>
<dbReference type="Proteomes" id="UP000790833">
    <property type="component" value="Unassembled WGS sequence"/>
</dbReference>
<dbReference type="InterPro" id="IPR050113">
    <property type="entry name" value="Ub_conjugating_enzyme"/>
</dbReference>
<keyword evidence="5" id="KW-0067">ATP-binding</keyword>
<dbReference type="AlphaFoldDB" id="A0A9P7V6V6"/>
<proteinExistence type="predicted"/>
<evidence type="ECO:0000313" key="11">
    <source>
        <dbReference type="Proteomes" id="UP000790833"/>
    </source>
</evidence>
<dbReference type="SMART" id="SM00212">
    <property type="entry name" value="UBCc"/>
    <property type="match status" value="1"/>
</dbReference>
<evidence type="ECO:0000313" key="10">
    <source>
        <dbReference type="EMBL" id="KAG7192005.1"/>
    </source>
</evidence>
<evidence type="ECO:0000256" key="5">
    <source>
        <dbReference type="ARBA" id="ARBA00022840"/>
    </source>
</evidence>
<dbReference type="PROSITE" id="PS00183">
    <property type="entry name" value="UBC_1"/>
    <property type="match status" value="1"/>
</dbReference>
<dbReference type="EMBL" id="JAHMUF010000021">
    <property type="protein sequence ID" value="KAG7192005.1"/>
    <property type="molecule type" value="Genomic_DNA"/>
</dbReference>
<sequence length="504" mass="58287">MIFKQDVHKYKKSAFSIYKNLIHAYFGDKYLFNKSIDPAVIPDFLNAYLYCINHGCCMSFEFSNYILDNFYFEDTIYKQSITATYIRHGKFDERLYLDNYTLFLYNNISLNDIKPLLSIENDKLKRILYIVSLLNNFDIGYEKYSDTFDRFILNKYFNIPDSSKSCFRTYFPFPKDGEYTFMHQALAQIKSRDLDDYVISDYNFEYIPADTDAIFTIEKSIARQYFESIYCGGVFYLDDYGDIKIEDVNEDSIIMDIRYAIKAIFENIYLDEALSKLYIYKRSSSPKMSRVKRIAKELEECRQDTNSGVSLELNNENDLTSLTGYFDGPPGTPYEGGRFKVDIKIPNEYPFKPPQMKFLTKVYHPNISSVTGAICLDILKDAWTPILTLKSSLISLQLLLQLPEPTDPQDAEVAKHYISNRQGFSDTAAYWTKLYASTEKTGATPVSDTAMYGIDDGLVTQFENMGFARKTTIDVLRTMGIKSLNGSDKAELENKILEELLKQS</sequence>
<gene>
    <name evidence="10" type="ORF">KQ657_002613</name>
</gene>
<dbReference type="SUPFAM" id="SSF46934">
    <property type="entry name" value="UBA-like"/>
    <property type="match status" value="1"/>
</dbReference>
<dbReference type="CDD" id="cd14311">
    <property type="entry name" value="UBA_II_E2_UBC1"/>
    <property type="match status" value="1"/>
</dbReference>
<dbReference type="PROSITE" id="PS50127">
    <property type="entry name" value="UBC_2"/>
    <property type="match status" value="1"/>
</dbReference>
<dbReference type="InterPro" id="IPR023313">
    <property type="entry name" value="UBQ-conjugating_AS"/>
</dbReference>
<evidence type="ECO:0000256" key="2">
    <source>
        <dbReference type="ARBA" id="ARBA00022679"/>
    </source>
</evidence>
<feature type="active site" description="Glycyl thioester intermediate" evidence="8">
    <location>
        <position position="375"/>
    </location>
</feature>
<keyword evidence="11" id="KW-1185">Reference proteome</keyword>
<dbReference type="InterPro" id="IPR009060">
    <property type="entry name" value="UBA-like_sf"/>
</dbReference>
<accession>A0A9P7V6V6</accession>
<dbReference type="InterPro" id="IPR000608">
    <property type="entry name" value="UBC"/>
</dbReference>
<keyword evidence="2" id="KW-0808">Transferase</keyword>
<evidence type="ECO:0000256" key="7">
    <source>
        <dbReference type="ARBA" id="ARBA00077197"/>
    </source>
</evidence>
<feature type="domain" description="UBC core" evidence="9">
    <location>
        <begin position="289"/>
        <end position="437"/>
    </location>
</feature>
<dbReference type="GO" id="GO:0061631">
    <property type="term" value="F:ubiquitin conjugating enzyme activity"/>
    <property type="evidence" value="ECO:0007669"/>
    <property type="project" value="UniProtKB-EC"/>
</dbReference>
<evidence type="ECO:0000256" key="1">
    <source>
        <dbReference type="ARBA" id="ARBA00012486"/>
    </source>
</evidence>
<dbReference type="GeneID" id="66115987"/>
<keyword evidence="3" id="KW-0547">Nucleotide-binding</keyword>
<evidence type="ECO:0000256" key="3">
    <source>
        <dbReference type="ARBA" id="ARBA00022741"/>
    </source>
</evidence>
<evidence type="ECO:0000256" key="8">
    <source>
        <dbReference type="PROSITE-ProRule" id="PRU10133"/>
    </source>
</evidence>
<dbReference type="FunFam" id="3.10.110.10:FF:000037">
    <property type="entry name" value="ubiquitin-conjugating enzyme E2 27"/>
    <property type="match status" value="1"/>
</dbReference>
<dbReference type="CDD" id="cd23800">
    <property type="entry name" value="UBCc_UBE2K"/>
    <property type="match status" value="1"/>
</dbReference>
<dbReference type="EC" id="2.3.2.23" evidence="1"/>
<dbReference type="SUPFAM" id="SSF54495">
    <property type="entry name" value="UBC-like"/>
    <property type="match status" value="1"/>
</dbReference>
<dbReference type="PANTHER" id="PTHR24067">
    <property type="entry name" value="UBIQUITIN-CONJUGATING ENZYME E2"/>
    <property type="match status" value="1"/>
</dbReference>